<name>A0A367VAR8_9PROT</name>
<feature type="transmembrane region" description="Helical" evidence="1">
    <location>
        <begin position="154"/>
        <end position="172"/>
    </location>
</feature>
<feature type="transmembrane region" description="Helical" evidence="1">
    <location>
        <begin position="266"/>
        <end position="284"/>
    </location>
</feature>
<feature type="transmembrane region" description="Helical" evidence="1">
    <location>
        <begin position="130"/>
        <end position="148"/>
    </location>
</feature>
<feature type="domain" description="EamA" evidence="2">
    <location>
        <begin position="156"/>
        <end position="283"/>
    </location>
</feature>
<feature type="transmembrane region" description="Helical" evidence="1">
    <location>
        <begin position="44"/>
        <end position="61"/>
    </location>
</feature>
<dbReference type="GO" id="GO:0016020">
    <property type="term" value="C:membrane"/>
    <property type="evidence" value="ECO:0007669"/>
    <property type="project" value="InterPro"/>
</dbReference>
<feature type="transmembrane region" description="Helical" evidence="1">
    <location>
        <begin position="184"/>
        <end position="206"/>
    </location>
</feature>
<sequence>MTSSNTSRQNNLAGIMTMCGGVAALCINDALAKSLMDHYSPFQIIFMRNMITLPFAFLLALKMGGYHGLRSHRVGVHFMRGVIWIAATVMFFTSIHHLGLAEATALAFVAPLFITALSAIFIARVGWRRWLAVSVGFMGVLVIVRPGAATFEVMSLLPIATALAYALLMLSARFVDTRETMWTLLLYLSLTSAILTCIPALFVWTSVRPEDIWLFVAIAAFGSVGITMITQAFRFAEAPTVAPFDYTALIWATALGWLFWGETPDMLTFVGAAIITASGLFVIFRESKVAAEN</sequence>
<keyword evidence="1" id="KW-1133">Transmembrane helix</keyword>
<evidence type="ECO:0000313" key="4">
    <source>
        <dbReference type="Proteomes" id="UP000253061"/>
    </source>
</evidence>
<reference evidence="3 4" key="1">
    <citation type="submission" date="2014-07" db="EMBL/GenBank/DDBJ databases">
        <title>Draft genome sequence of Thalassospira profundimaris R8-17.</title>
        <authorList>
            <person name="Lai Q."/>
            <person name="Shao Z."/>
        </authorList>
    </citation>
    <scope>NUCLEOTIDE SEQUENCE [LARGE SCALE GENOMIC DNA]</scope>
    <source>
        <strain evidence="3 4">R8-17</strain>
    </source>
</reference>
<dbReference type="Proteomes" id="UP000253061">
    <property type="component" value="Unassembled WGS sequence"/>
</dbReference>
<dbReference type="Pfam" id="PF00892">
    <property type="entry name" value="EamA"/>
    <property type="match status" value="2"/>
</dbReference>
<feature type="transmembrane region" description="Helical" evidence="1">
    <location>
        <begin position="212"/>
        <end position="229"/>
    </location>
</feature>
<dbReference type="PANTHER" id="PTHR22911:SF103">
    <property type="entry name" value="BLR2811 PROTEIN"/>
    <property type="match status" value="1"/>
</dbReference>
<keyword evidence="1" id="KW-0472">Membrane</keyword>
<evidence type="ECO:0000259" key="2">
    <source>
        <dbReference type="Pfam" id="PF00892"/>
    </source>
</evidence>
<organism evidence="3 4">
    <name type="scientific">Thalassospira profundimaris</name>
    <dbReference type="NCBI Taxonomy" id="502049"/>
    <lineage>
        <taxon>Bacteria</taxon>
        <taxon>Pseudomonadati</taxon>
        <taxon>Pseudomonadota</taxon>
        <taxon>Alphaproteobacteria</taxon>
        <taxon>Rhodospirillales</taxon>
        <taxon>Thalassospiraceae</taxon>
        <taxon>Thalassospira</taxon>
    </lineage>
</organism>
<dbReference type="EMBL" id="JPWB01000005">
    <property type="protein sequence ID" value="RCK21571.1"/>
    <property type="molecule type" value="Genomic_DNA"/>
</dbReference>
<dbReference type="PANTHER" id="PTHR22911">
    <property type="entry name" value="ACYL-MALONYL CONDENSING ENZYME-RELATED"/>
    <property type="match status" value="1"/>
</dbReference>
<proteinExistence type="predicted"/>
<accession>A0A367VAR8</accession>
<gene>
    <name evidence="3" type="ORF">TH6_13340</name>
</gene>
<dbReference type="SUPFAM" id="SSF103481">
    <property type="entry name" value="Multidrug resistance efflux transporter EmrE"/>
    <property type="match status" value="2"/>
</dbReference>
<feature type="transmembrane region" description="Helical" evidence="1">
    <location>
        <begin position="12"/>
        <end position="32"/>
    </location>
</feature>
<feature type="transmembrane region" description="Helical" evidence="1">
    <location>
        <begin position="105"/>
        <end position="123"/>
    </location>
</feature>
<dbReference type="RefSeq" id="WP_062955648.1">
    <property type="nucleotide sequence ID" value="NZ_JPWB01000005.1"/>
</dbReference>
<dbReference type="InterPro" id="IPR000620">
    <property type="entry name" value="EamA_dom"/>
</dbReference>
<feature type="domain" description="EamA" evidence="2">
    <location>
        <begin position="13"/>
        <end position="144"/>
    </location>
</feature>
<dbReference type="AlphaFoldDB" id="A0A367VAR8"/>
<protein>
    <submittedName>
        <fullName evidence="3">Membrane protein</fullName>
    </submittedName>
</protein>
<evidence type="ECO:0000256" key="1">
    <source>
        <dbReference type="SAM" id="Phobius"/>
    </source>
</evidence>
<feature type="transmembrane region" description="Helical" evidence="1">
    <location>
        <begin position="241"/>
        <end position="260"/>
    </location>
</feature>
<feature type="transmembrane region" description="Helical" evidence="1">
    <location>
        <begin position="82"/>
        <end position="99"/>
    </location>
</feature>
<comment type="caution">
    <text evidence="3">The sequence shown here is derived from an EMBL/GenBank/DDBJ whole genome shotgun (WGS) entry which is preliminary data.</text>
</comment>
<evidence type="ECO:0000313" key="3">
    <source>
        <dbReference type="EMBL" id="RCK21571.1"/>
    </source>
</evidence>
<keyword evidence="1" id="KW-0812">Transmembrane</keyword>
<dbReference type="InterPro" id="IPR037185">
    <property type="entry name" value="EmrE-like"/>
</dbReference>